<gene>
    <name evidence="1" type="ORF">AG1IA_07382</name>
</gene>
<accession>L8WQH0</accession>
<dbReference type="EMBL" id="AFRT01002120">
    <property type="protein sequence ID" value="ELU38589.1"/>
    <property type="molecule type" value="Genomic_DNA"/>
</dbReference>
<evidence type="ECO:0000313" key="2">
    <source>
        <dbReference type="Proteomes" id="UP000011668"/>
    </source>
</evidence>
<comment type="caution">
    <text evidence="1">The sequence shown here is derived from an EMBL/GenBank/DDBJ whole genome shotgun (WGS) entry which is preliminary data.</text>
</comment>
<dbReference type="AlphaFoldDB" id="L8WQH0"/>
<sequence length="107" mass="12328">MVNLNLWNLVASKGLYWPSLTKWLGFHISIPKPRWFGWFSRAGRRLTESDSCLLLYPCHSYNPCLSTTLKQSPKDSINPPHEIAVTQTHLQSLEVQSIHIIAAFYLF</sequence>
<proteinExistence type="predicted"/>
<name>L8WQH0_THACA</name>
<evidence type="ECO:0000313" key="1">
    <source>
        <dbReference type="EMBL" id="ELU38589.1"/>
    </source>
</evidence>
<organism evidence="1 2">
    <name type="scientific">Thanatephorus cucumeris (strain AG1-IA)</name>
    <name type="common">Rice sheath blight fungus</name>
    <name type="synonym">Rhizoctonia solani</name>
    <dbReference type="NCBI Taxonomy" id="983506"/>
    <lineage>
        <taxon>Eukaryota</taxon>
        <taxon>Fungi</taxon>
        <taxon>Dikarya</taxon>
        <taxon>Basidiomycota</taxon>
        <taxon>Agaricomycotina</taxon>
        <taxon>Agaricomycetes</taxon>
        <taxon>Cantharellales</taxon>
        <taxon>Ceratobasidiaceae</taxon>
        <taxon>Rhizoctonia</taxon>
        <taxon>Rhizoctonia solani AG-1</taxon>
    </lineage>
</organism>
<dbReference type="HOGENOM" id="CLU_2211755_0_0_1"/>
<dbReference type="Proteomes" id="UP000011668">
    <property type="component" value="Unassembled WGS sequence"/>
</dbReference>
<reference evidence="1 2" key="1">
    <citation type="journal article" date="2013" name="Nat. Commun.">
        <title>The evolution and pathogenic mechanisms of the rice sheath blight pathogen.</title>
        <authorList>
            <person name="Zheng A."/>
            <person name="Lin R."/>
            <person name="Xu L."/>
            <person name="Qin P."/>
            <person name="Tang C."/>
            <person name="Ai P."/>
            <person name="Zhang D."/>
            <person name="Liu Y."/>
            <person name="Sun Z."/>
            <person name="Feng H."/>
            <person name="Wang Y."/>
            <person name="Chen Y."/>
            <person name="Liang X."/>
            <person name="Fu R."/>
            <person name="Li Q."/>
            <person name="Zhang J."/>
            <person name="Yu X."/>
            <person name="Xie Z."/>
            <person name="Ding L."/>
            <person name="Guan P."/>
            <person name="Tang J."/>
            <person name="Liang Y."/>
            <person name="Wang S."/>
            <person name="Deng Q."/>
            <person name="Li S."/>
            <person name="Zhu J."/>
            <person name="Wang L."/>
            <person name="Liu H."/>
            <person name="Li P."/>
        </authorList>
    </citation>
    <scope>NUCLEOTIDE SEQUENCE [LARGE SCALE GENOMIC DNA]</scope>
    <source>
        <strain evidence="2">AG-1 IA</strain>
    </source>
</reference>
<protein>
    <submittedName>
        <fullName evidence="1">Uncharacterized protein</fullName>
    </submittedName>
</protein>
<keyword evidence="2" id="KW-1185">Reference proteome</keyword>